<dbReference type="OrthoDB" id="3259878at2759"/>
<evidence type="ECO:0000256" key="1">
    <source>
        <dbReference type="SAM" id="Phobius"/>
    </source>
</evidence>
<protein>
    <submittedName>
        <fullName evidence="2">Uncharacterized protein</fullName>
    </submittedName>
</protein>
<dbReference type="Proteomes" id="UP000030669">
    <property type="component" value="Unassembled WGS sequence"/>
</dbReference>
<accession>S7QJ60</accession>
<organism evidence="2 3">
    <name type="scientific">Gloeophyllum trabeum (strain ATCC 11539 / FP-39264 / Madison 617)</name>
    <name type="common">Brown rot fungus</name>
    <dbReference type="NCBI Taxonomy" id="670483"/>
    <lineage>
        <taxon>Eukaryota</taxon>
        <taxon>Fungi</taxon>
        <taxon>Dikarya</taxon>
        <taxon>Basidiomycota</taxon>
        <taxon>Agaricomycotina</taxon>
        <taxon>Agaricomycetes</taxon>
        <taxon>Gloeophyllales</taxon>
        <taxon>Gloeophyllaceae</taxon>
        <taxon>Gloeophyllum</taxon>
    </lineage>
</organism>
<evidence type="ECO:0000313" key="2">
    <source>
        <dbReference type="EMBL" id="EPQ59701.1"/>
    </source>
</evidence>
<gene>
    <name evidence="2" type="ORF">GLOTRDRAFT_136509</name>
</gene>
<dbReference type="AlphaFoldDB" id="S7QJ60"/>
<dbReference type="eggNOG" id="ENOG502SS0U">
    <property type="taxonomic scope" value="Eukaryota"/>
</dbReference>
<keyword evidence="1" id="KW-0812">Transmembrane</keyword>
<dbReference type="STRING" id="670483.S7QJ60"/>
<keyword evidence="3" id="KW-1185">Reference proteome</keyword>
<dbReference type="OMA" id="CHVVTHR"/>
<dbReference type="RefSeq" id="XP_007862617.1">
    <property type="nucleotide sequence ID" value="XM_007864426.1"/>
</dbReference>
<dbReference type="EMBL" id="KB469297">
    <property type="protein sequence ID" value="EPQ59701.1"/>
    <property type="molecule type" value="Genomic_DNA"/>
</dbReference>
<dbReference type="GeneID" id="19303553"/>
<dbReference type="HOGENOM" id="CLU_112530_0_0_1"/>
<sequence>MTTRSGRAPRIHRLPQRLDYTLIPAPLDLSLPDASEKSPLPAIIVTPSSPSSSHDFSIAFLAPPRSPTLRERISCYLSESKKQQLQCKARWTVILTVLLFIMACHVLAHRLAVTRPHLQFEAAVHDGVEGLTLDASAVSKPQAIASWLDLQWLLGSQVESDDKRAFVVREFTQREY</sequence>
<keyword evidence="1" id="KW-1133">Transmembrane helix</keyword>
<evidence type="ECO:0000313" key="3">
    <source>
        <dbReference type="Proteomes" id="UP000030669"/>
    </source>
</evidence>
<proteinExistence type="predicted"/>
<keyword evidence="1" id="KW-0472">Membrane</keyword>
<feature type="transmembrane region" description="Helical" evidence="1">
    <location>
        <begin position="91"/>
        <end position="108"/>
    </location>
</feature>
<dbReference type="KEGG" id="gtr:GLOTRDRAFT_136509"/>
<name>S7QJ60_GLOTA</name>
<reference evidence="2 3" key="1">
    <citation type="journal article" date="2012" name="Science">
        <title>The Paleozoic origin of enzymatic lignin decomposition reconstructed from 31 fungal genomes.</title>
        <authorList>
            <person name="Floudas D."/>
            <person name="Binder M."/>
            <person name="Riley R."/>
            <person name="Barry K."/>
            <person name="Blanchette R.A."/>
            <person name="Henrissat B."/>
            <person name="Martinez A.T."/>
            <person name="Otillar R."/>
            <person name="Spatafora J.W."/>
            <person name="Yadav J.S."/>
            <person name="Aerts A."/>
            <person name="Benoit I."/>
            <person name="Boyd A."/>
            <person name="Carlson A."/>
            <person name="Copeland A."/>
            <person name="Coutinho P.M."/>
            <person name="de Vries R.P."/>
            <person name="Ferreira P."/>
            <person name="Findley K."/>
            <person name="Foster B."/>
            <person name="Gaskell J."/>
            <person name="Glotzer D."/>
            <person name="Gorecki P."/>
            <person name="Heitman J."/>
            <person name="Hesse C."/>
            <person name="Hori C."/>
            <person name="Igarashi K."/>
            <person name="Jurgens J.A."/>
            <person name="Kallen N."/>
            <person name="Kersten P."/>
            <person name="Kohler A."/>
            <person name="Kuees U."/>
            <person name="Kumar T.K.A."/>
            <person name="Kuo A."/>
            <person name="LaButti K."/>
            <person name="Larrondo L.F."/>
            <person name="Lindquist E."/>
            <person name="Ling A."/>
            <person name="Lombard V."/>
            <person name="Lucas S."/>
            <person name="Lundell T."/>
            <person name="Martin R."/>
            <person name="McLaughlin D.J."/>
            <person name="Morgenstern I."/>
            <person name="Morin E."/>
            <person name="Murat C."/>
            <person name="Nagy L.G."/>
            <person name="Nolan M."/>
            <person name="Ohm R.A."/>
            <person name="Patyshakuliyeva A."/>
            <person name="Rokas A."/>
            <person name="Ruiz-Duenas F.J."/>
            <person name="Sabat G."/>
            <person name="Salamov A."/>
            <person name="Samejima M."/>
            <person name="Schmutz J."/>
            <person name="Slot J.C."/>
            <person name="St John F."/>
            <person name="Stenlid J."/>
            <person name="Sun H."/>
            <person name="Sun S."/>
            <person name="Syed K."/>
            <person name="Tsang A."/>
            <person name="Wiebenga A."/>
            <person name="Young D."/>
            <person name="Pisabarro A."/>
            <person name="Eastwood D.C."/>
            <person name="Martin F."/>
            <person name="Cullen D."/>
            <person name="Grigoriev I.V."/>
            <person name="Hibbett D.S."/>
        </authorList>
    </citation>
    <scope>NUCLEOTIDE SEQUENCE [LARGE SCALE GENOMIC DNA]</scope>
    <source>
        <strain evidence="2 3">ATCC 11539</strain>
    </source>
</reference>